<dbReference type="InterPro" id="IPR036117">
    <property type="entry name" value="DhaL_dom_sf"/>
</dbReference>
<gene>
    <name evidence="4" type="ORF">BSR29_00450</name>
</gene>
<feature type="domain" description="DhaL" evidence="3">
    <location>
        <begin position="6"/>
        <end position="209"/>
    </location>
</feature>
<keyword evidence="2 4" id="KW-0418">Kinase</keyword>
<evidence type="ECO:0000256" key="2">
    <source>
        <dbReference type="ARBA" id="ARBA00022777"/>
    </source>
</evidence>
<evidence type="ECO:0000256" key="1">
    <source>
        <dbReference type="ARBA" id="ARBA00022679"/>
    </source>
</evidence>
<keyword evidence="5" id="KW-1185">Reference proteome</keyword>
<evidence type="ECO:0000313" key="4">
    <source>
        <dbReference type="EMBL" id="OKL49468.1"/>
    </source>
</evidence>
<dbReference type="Gene3D" id="1.25.40.340">
    <property type="match status" value="1"/>
</dbReference>
<name>A0A1Q5PPE0_9ACTO</name>
<dbReference type="PANTHER" id="PTHR28629">
    <property type="entry name" value="TRIOKINASE/FMN CYCLASE"/>
    <property type="match status" value="1"/>
</dbReference>
<accession>A0A1Q5PPE0</accession>
<dbReference type="FunFam" id="1.25.40.340:FF:000002">
    <property type="entry name" value="Dihydroxyacetone kinase, L subunit"/>
    <property type="match status" value="1"/>
</dbReference>
<dbReference type="Proteomes" id="UP000186785">
    <property type="component" value="Unassembled WGS sequence"/>
</dbReference>
<protein>
    <submittedName>
        <fullName evidence="4">Dihydroxyacetone kinase subunit L</fullName>
    </submittedName>
</protein>
<organism evidence="4 5">
    <name type="scientific">Boudabousia liubingyangii</name>
    <dbReference type="NCBI Taxonomy" id="1921764"/>
    <lineage>
        <taxon>Bacteria</taxon>
        <taxon>Bacillati</taxon>
        <taxon>Actinomycetota</taxon>
        <taxon>Actinomycetes</taxon>
        <taxon>Actinomycetales</taxon>
        <taxon>Actinomycetaceae</taxon>
        <taxon>Boudabousia</taxon>
    </lineage>
</organism>
<dbReference type="PANTHER" id="PTHR28629:SF4">
    <property type="entry name" value="TRIOKINASE_FMN CYCLASE"/>
    <property type="match status" value="1"/>
</dbReference>
<dbReference type="RefSeq" id="WP_073708358.1">
    <property type="nucleotide sequence ID" value="NZ_MQSV01000001.1"/>
</dbReference>
<dbReference type="OrthoDB" id="9800291at2"/>
<sequence length="215" mass="22301">MTATSDQIKNWLDNYAVLIRRNAADLTELDRLIGDADHGANMQRGMERVQKLNAGDFADSAALLKRAGMTMVSAVGGSSGPLYGTFFIRMATAIAGNEDENHVVDAATFGKALRDGADGIAARGKAQLGDKTMLDVWYPALDAYDAAVAEGKELHECLVAASEAADAAAEATIPMIAHKGRASYLGNRSAGVKDPGAASSALLLQAAVETFGAGA</sequence>
<dbReference type="EMBL" id="MQSV01000001">
    <property type="protein sequence ID" value="OKL49468.1"/>
    <property type="molecule type" value="Genomic_DNA"/>
</dbReference>
<dbReference type="InterPro" id="IPR050861">
    <property type="entry name" value="Dihydroxyacetone_Kinase"/>
</dbReference>
<evidence type="ECO:0000259" key="3">
    <source>
        <dbReference type="PROSITE" id="PS51480"/>
    </source>
</evidence>
<dbReference type="STRING" id="1921764.BSR28_02025"/>
<dbReference type="Pfam" id="PF02734">
    <property type="entry name" value="Dak2"/>
    <property type="match status" value="1"/>
</dbReference>
<comment type="caution">
    <text evidence="4">The sequence shown here is derived from an EMBL/GenBank/DDBJ whole genome shotgun (WGS) entry which is preliminary data.</text>
</comment>
<dbReference type="AlphaFoldDB" id="A0A1Q5PPE0"/>
<proteinExistence type="predicted"/>
<dbReference type="SUPFAM" id="SSF101473">
    <property type="entry name" value="DhaL-like"/>
    <property type="match status" value="1"/>
</dbReference>
<dbReference type="SMART" id="SM01120">
    <property type="entry name" value="Dak2"/>
    <property type="match status" value="1"/>
</dbReference>
<dbReference type="NCBIfam" id="TIGR02365">
    <property type="entry name" value="dha_L_ycgS"/>
    <property type="match status" value="1"/>
</dbReference>
<evidence type="ECO:0000313" key="5">
    <source>
        <dbReference type="Proteomes" id="UP000186785"/>
    </source>
</evidence>
<dbReference type="InterPro" id="IPR004007">
    <property type="entry name" value="DhaL_dom"/>
</dbReference>
<dbReference type="GO" id="GO:0005829">
    <property type="term" value="C:cytosol"/>
    <property type="evidence" value="ECO:0007669"/>
    <property type="project" value="TreeGrafter"/>
</dbReference>
<dbReference type="GO" id="GO:0019563">
    <property type="term" value="P:glycerol catabolic process"/>
    <property type="evidence" value="ECO:0007669"/>
    <property type="project" value="TreeGrafter"/>
</dbReference>
<dbReference type="InterPro" id="IPR012737">
    <property type="entry name" value="DhaK_L_YcgS"/>
</dbReference>
<reference evidence="4 5" key="1">
    <citation type="submission" date="2016-11" db="EMBL/GenBank/DDBJ databases">
        <title>Actinomyces gypaetusis sp. nov. isolated from the vulture Gypaetus barbatus in Qinghai Tibet Plateau China.</title>
        <authorList>
            <person name="Meng X."/>
        </authorList>
    </citation>
    <scope>NUCLEOTIDE SEQUENCE [LARGE SCALE GENOMIC DNA]</scope>
    <source>
        <strain evidence="4 5">VUL4_2</strain>
    </source>
</reference>
<dbReference type="GO" id="GO:0004371">
    <property type="term" value="F:glycerone kinase activity"/>
    <property type="evidence" value="ECO:0007669"/>
    <property type="project" value="InterPro"/>
</dbReference>
<dbReference type="PROSITE" id="PS51480">
    <property type="entry name" value="DHAL"/>
    <property type="match status" value="1"/>
</dbReference>
<keyword evidence="1" id="KW-0808">Transferase</keyword>